<protein>
    <submittedName>
        <fullName evidence="1">Uncharacterized protein</fullName>
    </submittedName>
</protein>
<reference evidence="1 2" key="1">
    <citation type="journal article" date="2016" name="Nat. Commun.">
        <title>Thousands of microbial genomes shed light on interconnected biogeochemical processes in an aquifer system.</title>
        <authorList>
            <person name="Anantharaman K."/>
            <person name="Brown C.T."/>
            <person name="Hug L.A."/>
            <person name="Sharon I."/>
            <person name="Castelle C.J."/>
            <person name="Probst A.J."/>
            <person name="Thomas B.C."/>
            <person name="Singh A."/>
            <person name="Wilkins M.J."/>
            <person name="Karaoz U."/>
            <person name="Brodie E.L."/>
            <person name="Williams K.H."/>
            <person name="Hubbard S.S."/>
            <person name="Banfield J.F."/>
        </authorList>
    </citation>
    <scope>NUCLEOTIDE SEQUENCE [LARGE SCALE GENOMIC DNA]</scope>
</reference>
<dbReference type="STRING" id="1802312.A3C06_02490"/>
<dbReference type="EMBL" id="MHRQ01000023">
    <property type="protein sequence ID" value="OHA26287.1"/>
    <property type="molecule type" value="Genomic_DNA"/>
</dbReference>
<dbReference type="AlphaFoldDB" id="A0A1G2MQW6"/>
<sequence>MNTKLTLAVLLWTATLTEGQVPTYQVVDLGTLGGNLSYAKGINSIGQVVGCAGTDSGWTHAFLYSNGMMQDLGTLGGLTSYANGINDNSQIVGNYSSGNSYYAFLYSNGMMQDLGTLSGVSGTSDAYAINNSGQIVGSFSTPGGWHAYLYSAGSLVDIHTLGNSSTAVGINDSGQVTGTFFINTSSNTLSMPFLYSNGMMQDLGTLGGNRGQSYGINASGKVVGEAYTAGNAGYHVFVYSAGVIQDLNITGDNGPPTVFGVGINSAGQVAISRSTNYHSYLYSNGMTYDLNDLIYPSEWTIAGVNAINDSGQIAATGWSSQTLGNYHALRLDPLPFGWKQAIETQPPQPTYGTCPNKEPGKDSLIVVTHGWTSRELNPLSPPDPVWVDSMASAINSYLTSQGLSRWKVCSYKWVEKSWKFIPSDALEQGKEEGKKLGECLAMDRWDRIHFIAHSAGSALIQAATDVIKDSANGSSATIIHETFLDPFVGFGRLGVTWYGEGADWAENYFAHDLLTGGEAWQFTEGPLEYTYNVDVTRMDSEDQAWTYFSTPSGITLKRCSETINSSHAWAHVFYANTIPPSTQPDSEGFGFPLSKEGGNWAFALANYPPGINSLKILKPPLGPHCGQGLYQTTPAVIGPKADFSNLPSQQSTTGVIQKNGYGIKLTPGSPAWLATFVTLTNSANLVSFEAKFEGTNGAGLLTVYWDTNMIGTVDERAVQPGLQHYMFKFPNALANSSHMLGFRMDSFTNIQSSTVITNTAFGFSGVSQPFRLSVTTNVSDGLRVSQLTGQSGFIYMVEASTNLVNWDAIALLVNTNGIVRFVDVGSSNAPKRFYRAVAAY</sequence>
<comment type="caution">
    <text evidence="1">The sequence shown here is derived from an EMBL/GenBank/DDBJ whole genome shotgun (WGS) entry which is preliminary data.</text>
</comment>
<dbReference type="InterPro" id="IPR014262">
    <property type="entry name" value="HAF_rpt"/>
</dbReference>
<gene>
    <name evidence="1" type="ORF">A3C06_02490</name>
</gene>
<evidence type="ECO:0000313" key="2">
    <source>
        <dbReference type="Proteomes" id="UP000177565"/>
    </source>
</evidence>
<dbReference type="Proteomes" id="UP000177565">
    <property type="component" value="Unassembled WGS sequence"/>
</dbReference>
<dbReference type="NCBIfam" id="TIGR02913">
    <property type="entry name" value="HAF_rpt"/>
    <property type="match status" value="5"/>
</dbReference>
<organism evidence="1 2">
    <name type="scientific">Candidatus Taylorbacteria bacterium RIFCSPHIGHO2_02_FULL_46_13</name>
    <dbReference type="NCBI Taxonomy" id="1802312"/>
    <lineage>
        <taxon>Bacteria</taxon>
        <taxon>Candidatus Tayloriibacteriota</taxon>
    </lineage>
</organism>
<name>A0A1G2MQW6_9BACT</name>
<accession>A0A1G2MQW6</accession>
<proteinExistence type="predicted"/>
<evidence type="ECO:0000313" key="1">
    <source>
        <dbReference type="EMBL" id="OHA26287.1"/>
    </source>
</evidence>